<dbReference type="AlphaFoldDB" id="A0A0G3HHK8"/>
<organism evidence="2 3">
    <name type="scientific">Corynebacterium uterequi</name>
    <dbReference type="NCBI Taxonomy" id="1072256"/>
    <lineage>
        <taxon>Bacteria</taxon>
        <taxon>Bacillati</taxon>
        <taxon>Actinomycetota</taxon>
        <taxon>Actinomycetes</taxon>
        <taxon>Mycobacteriales</taxon>
        <taxon>Corynebacteriaceae</taxon>
        <taxon>Corynebacterium</taxon>
    </lineage>
</organism>
<evidence type="ECO:0000313" key="2">
    <source>
        <dbReference type="EMBL" id="AKK11423.1"/>
    </source>
</evidence>
<dbReference type="PATRIC" id="fig|1072256.5.peg.1418"/>
<dbReference type="Proteomes" id="UP000035548">
    <property type="component" value="Chromosome"/>
</dbReference>
<keyword evidence="1" id="KW-0472">Membrane</keyword>
<gene>
    <name evidence="2" type="ORF">CUTER_07170</name>
</gene>
<dbReference type="STRING" id="1072256.CUTER_07170"/>
<protein>
    <recommendedName>
        <fullName evidence="4">DUF2567 domain-containing protein</fullName>
    </recommendedName>
</protein>
<reference evidence="3" key="2">
    <citation type="submission" date="2015-05" db="EMBL/GenBank/DDBJ databases">
        <title>Complete genome sequence of Corynebacterium uterequi DSM 45634, isolated from the uterus of a maiden mare.</title>
        <authorList>
            <person name="Ruckert C."/>
            <person name="Albersmeier A."/>
            <person name="Winkler A."/>
            <person name="Tauch A."/>
        </authorList>
    </citation>
    <scope>NUCLEOTIDE SEQUENCE [LARGE SCALE GENOMIC DNA]</scope>
    <source>
        <strain evidence="3">DSM 45634</strain>
    </source>
</reference>
<keyword evidence="1" id="KW-0812">Transmembrane</keyword>
<evidence type="ECO:0000256" key="1">
    <source>
        <dbReference type="SAM" id="Phobius"/>
    </source>
</evidence>
<dbReference type="EMBL" id="CP011546">
    <property type="protein sequence ID" value="AKK11423.1"/>
    <property type="molecule type" value="Genomic_DNA"/>
</dbReference>
<feature type="transmembrane region" description="Helical" evidence="1">
    <location>
        <begin position="135"/>
        <end position="152"/>
    </location>
</feature>
<evidence type="ECO:0008006" key="4">
    <source>
        <dbReference type="Google" id="ProtNLM"/>
    </source>
</evidence>
<keyword evidence="1" id="KW-1133">Transmembrane helix</keyword>
<sequence>MSRVPANLGAGGGFLALAIASYAAVGVAWGLLRPGYDATVAEDSLLAVHASANVEFAGFASFVLLTGLLSVGLALLAARRLSSRPRPGVLGWAIACAAIAVVAFAVGGDLAVVLFRHAEDAEVGQAVTVVPPINPGTALLAGPLMAGTTYWVDAMLR</sequence>
<dbReference type="RefSeq" id="WP_052844064.1">
    <property type="nucleotide sequence ID" value="NZ_CP011546.1"/>
</dbReference>
<feature type="transmembrane region" description="Helical" evidence="1">
    <location>
        <begin position="56"/>
        <end position="77"/>
    </location>
</feature>
<keyword evidence="3" id="KW-1185">Reference proteome</keyword>
<proteinExistence type="predicted"/>
<accession>A0A0G3HHK8</accession>
<name>A0A0G3HHK8_9CORY</name>
<reference evidence="2 3" key="1">
    <citation type="journal article" date="2015" name="Genome Announc.">
        <title>Virulence Factor Genes Detected in the Complete Genome Sequence of Corynebacterium uterequi DSM 45634, Isolated from the Uterus of a Maiden Mare.</title>
        <authorList>
            <person name="Ruckert C."/>
            <person name="Kriete M."/>
            <person name="Jaenicke S."/>
            <person name="Winkler A."/>
            <person name="Tauch A."/>
        </authorList>
    </citation>
    <scope>NUCLEOTIDE SEQUENCE [LARGE SCALE GENOMIC DNA]</scope>
    <source>
        <strain evidence="2 3">DSM 45634</strain>
    </source>
</reference>
<dbReference type="KEGG" id="cut:CUTER_07170"/>
<evidence type="ECO:0000313" key="3">
    <source>
        <dbReference type="Proteomes" id="UP000035548"/>
    </source>
</evidence>
<feature type="transmembrane region" description="Helical" evidence="1">
    <location>
        <begin position="89"/>
        <end position="115"/>
    </location>
</feature>